<dbReference type="AlphaFoldDB" id="A0A845GZ03"/>
<evidence type="ECO:0000256" key="1">
    <source>
        <dbReference type="SAM" id="Coils"/>
    </source>
</evidence>
<dbReference type="Proteomes" id="UP000447355">
    <property type="component" value="Unassembled WGS sequence"/>
</dbReference>
<organism evidence="3 4">
    <name type="scientific">Duganella vulcania</name>
    <dbReference type="NCBI Taxonomy" id="2692166"/>
    <lineage>
        <taxon>Bacteria</taxon>
        <taxon>Pseudomonadati</taxon>
        <taxon>Pseudomonadota</taxon>
        <taxon>Betaproteobacteria</taxon>
        <taxon>Burkholderiales</taxon>
        <taxon>Oxalobacteraceae</taxon>
        <taxon>Telluria group</taxon>
        <taxon>Duganella</taxon>
    </lineage>
</organism>
<name>A0A845GZ03_9BURK</name>
<keyword evidence="1" id="KW-0175">Coiled coil</keyword>
<evidence type="ECO:0000313" key="3">
    <source>
        <dbReference type="EMBL" id="MYM97897.1"/>
    </source>
</evidence>
<reference evidence="3" key="1">
    <citation type="submission" date="2019-12" db="EMBL/GenBank/DDBJ databases">
        <title>Novel species isolated from a subtropical stream in China.</title>
        <authorList>
            <person name="Lu H."/>
        </authorList>
    </citation>
    <scope>NUCLEOTIDE SEQUENCE [LARGE SCALE GENOMIC DNA]</scope>
    <source>
        <strain evidence="3">FT81W</strain>
    </source>
</reference>
<dbReference type="EMBL" id="WWCX01000092">
    <property type="protein sequence ID" value="MYM97897.1"/>
    <property type="molecule type" value="Genomic_DNA"/>
</dbReference>
<proteinExistence type="predicted"/>
<evidence type="ECO:0000313" key="4">
    <source>
        <dbReference type="Proteomes" id="UP000447355"/>
    </source>
</evidence>
<dbReference type="RefSeq" id="WP_161086765.1">
    <property type="nucleotide sequence ID" value="NZ_WWCX01000092.1"/>
</dbReference>
<sequence length="127" mass="14098">MEVVLMLYKGYAALAGNYKGMAQWLLFRERVGAESPPHHPNHAIIMIEMMPHVAASTTSVEKPDSKIDHLDAKIDRLDAKIDRMAAELSAQIERNAKESTRWLMGVVISVAMLQSALVTGLVFKLIP</sequence>
<accession>A0A845GZ03</accession>
<evidence type="ECO:0000256" key="2">
    <source>
        <dbReference type="SAM" id="Phobius"/>
    </source>
</evidence>
<feature type="coiled-coil region" evidence="1">
    <location>
        <begin position="67"/>
        <end position="94"/>
    </location>
</feature>
<feature type="transmembrane region" description="Helical" evidence="2">
    <location>
        <begin position="102"/>
        <end position="126"/>
    </location>
</feature>
<protein>
    <submittedName>
        <fullName evidence="3">DUF1640 domain-containing protein</fullName>
    </submittedName>
</protein>
<keyword evidence="2" id="KW-0472">Membrane</keyword>
<gene>
    <name evidence="3" type="ORF">GTP90_29020</name>
</gene>
<keyword evidence="2" id="KW-0812">Transmembrane</keyword>
<comment type="caution">
    <text evidence="3">The sequence shown here is derived from an EMBL/GenBank/DDBJ whole genome shotgun (WGS) entry which is preliminary data.</text>
</comment>
<keyword evidence="2" id="KW-1133">Transmembrane helix</keyword>